<evidence type="ECO:0000256" key="2">
    <source>
        <dbReference type="SAM" id="Phobius"/>
    </source>
</evidence>
<feature type="transmembrane region" description="Helical" evidence="2">
    <location>
        <begin position="108"/>
        <end position="130"/>
    </location>
</feature>
<feature type="transmembrane region" description="Helical" evidence="2">
    <location>
        <begin position="171"/>
        <end position="190"/>
    </location>
</feature>
<keyword evidence="2" id="KW-1133">Transmembrane helix</keyword>
<organism evidence="3 4">
    <name type="scientific">Actinomadura meridiana</name>
    <dbReference type="NCBI Taxonomy" id="559626"/>
    <lineage>
        <taxon>Bacteria</taxon>
        <taxon>Bacillati</taxon>
        <taxon>Actinomycetota</taxon>
        <taxon>Actinomycetes</taxon>
        <taxon>Streptosporangiales</taxon>
        <taxon>Thermomonosporaceae</taxon>
        <taxon>Actinomadura</taxon>
    </lineage>
</organism>
<protein>
    <submittedName>
        <fullName evidence="3">Uncharacterized protein</fullName>
    </submittedName>
</protein>
<name>A0ABP8C7G4_9ACTN</name>
<feature type="region of interest" description="Disordered" evidence="1">
    <location>
        <begin position="1"/>
        <end position="33"/>
    </location>
</feature>
<reference evidence="4" key="1">
    <citation type="journal article" date="2019" name="Int. J. Syst. Evol. Microbiol.">
        <title>The Global Catalogue of Microorganisms (GCM) 10K type strain sequencing project: providing services to taxonomists for standard genome sequencing and annotation.</title>
        <authorList>
            <consortium name="The Broad Institute Genomics Platform"/>
            <consortium name="The Broad Institute Genome Sequencing Center for Infectious Disease"/>
            <person name="Wu L."/>
            <person name="Ma J."/>
        </authorList>
    </citation>
    <scope>NUCLEOTIDE SEQUENCE [LARGE SCALE GENOMIC DNA]</scope>
    <source>
        <strain evidence="4">JCM 17440</strain>
    </source>
</reference>
<feature type="transmembrane region" description="Helical" evidence="2">
    <location>
        <begin position="196"/>
        <end position="216"/>
    </location>
</feature>
<keyword evidence="4" id="KW-1185">Reference proteome</keyword>
<feature type="transmembrane region" description="Helical" evidence="2">
    <location>
        <begin position="46"/>
        <end position="63"/>
    </location>
</feature>
<keyword evidence="2" id="KW-0812">Transmembrane</keyword>
<dbReference type="Proteomes" id="UP001501710">
    <property type="component" value="Unassembled WGS sequence"/>
</dbReference>
<sequence>MATGGAPLRRPRHGREPMTMHIRPSSVYSHDPSDPGPGGLLIRTRVARAALAVGATAWMAGLLEGGARIREEVVPAEIRGSLAFLVGVMALVVLVLSTNATGQGKGRYIAIVELVLLVPAMVWCPLVIAYPDDTPAWVLPFDMCWPLSMLGMLVIGIAVVRVGRYRGLLRWQVLLCGLWLVVAGVGEAVLGDDNGTYPGLVWLGLSYGILGLRLAVTPRIILPAAPSVPSPPPSAPATPSTPMP</sequence>
<proteinExistence type="predicted"/>
<feature type="transmembrane region" description="Helical" evidence="2">
    <location>
        <begin position="78"/>
        <end position="96"/>
    </location>
</feature>
<dbReference type="EMBL" id="BAABAS010000012">
    <property type="protein sequence ID" value="GAA4235065.1"/>
    <property type="molecule type" value="Genomic_DNA"/>
</dbReference>
<evidence type="ECO:0000256" key="1">
    <source>
        <dbReference type="SAM" id="MobiDB-lite"/>
    </source>
</evidence>
<accession>A0ABP8C7G4</accession>
<feature type="transmembrane region" description="Helical" evidence="2">
    <location>
        <begin position="136"/>
        <end position="159"/>
    </location>
</feature>
<keyword evidence="2" id="KW-0472">Membrane</keyword>
<comment type="caution">
    <text evidence="3">The sequence shown here is derived from an EMBL/GenBank/DDBJ whole genome shotgun (WGS) entry which is preliminary data.</text>
</comment>
<evidence type="ECO:0000313" key="4">
    <source>
        <dbReference type="Proteomes" id="UP001501710"/>
    </source>
</evidence>
<evidence type="ECO:0000313" key="3">
    <source>
        <dbReference type="EMBL" id="GAA4235065.1"/>
    </source>
</evidence>
<gene>
    <name evidence="3" type="ORF">GCM10022254_41470</name>
</gene>